<dbReference type="GO" id="GO:0006355">
    <property type="term" value="P:regulation of DNA-templated transcription"/>
    <property type="evidence" value="ECO:0007669"/>
    <property type="project" value="InterPro"/>
</dbReference>
<proteinExistence type="predicted"/>
<dbReference type="PANTHER" id="PTHR31744">
    <property type="entry name" value="PROTEIN CUP-SHAPED COTYLEDON 2-RELATED"/>
    <property type="match status" value="1"/>
</dbReference>
<protein>
    <submittedName>
        <fullName evidence="5">NAC domain-containing protein 77</fullName>
    </submittedName>
</protein>
<dbReference type="SUPFAM" id="SSF101941">
    <property type="entry name" value="NAC domain"/>
    <property type="match status" value="1"/>
</dbReference>
<reference evidence="5" key="1">
    <citation type="submission" date="2015-06" db="UniProtKB">
        <authorList>
            <consortium name="EnsemblPlants"/>
        </authorList>
    </citation>
    <scope>IDENTIFICATION</scope>
</reference>
<dbReference type="AlphaFoldDB" id="M8AZ17"/>
<evidence type="ECO:0000313" key="5">
    <source>
        <dbReference type="EnsemblPlants" id="EMT06950"/>
    </source>
</evidence>
<dbReference type="EnsemblPlants" id="EMT06950">
    <property type="protein sequence ID" value="EMT06950"/>
    <property type="gene ID" value="F775_13808"/>
</dbReference>
<accession>M8AZ17</accession>
<dbReference type="PROSITE" id="PS51005">
    <property type="entry name" value="NAC"/>
    <property type="match status" value="1"/>
</dbReference>
<dbReference type="InterPro" id="IPR003441">
    <property type="entry name" value="NAC-dom"/>
</dbReference>
<dbReference type="PANTHER" id="PTHR31744:SF103">
    <property type="entry name" value="NAC DOMAIN-CONTAINING PROTEIN"/>
    <property type="match status" value="1"/>
</dbReference>
<keyword evidence="1" id="KW-0805">Transcription regulation</keyword>
<keyword evidence="2" id="KW-0238">DNA-binding</keyword>
<keyword evidence="4" id="KW-0539">Nucleus</keyword>
<dbReference type="Gene3D" id="2.170.150.80">
    <property type="entry name" value="NAC domain"/>
    <property type="match status" value="1"/>
</dbReference>
<evidence type="ECO:0000256" key="1">
    <source>
        <dbReference type="ARBA" id="ARBA00023015"/>
    </source>
</evidence>
<keyword evidence="3" id="KW-0804">Transcription</keyword>
<evidence type="ECO:0000256" key="3">
    <source>
        <dbReference type="ARBA" id="ARBA00023163"/>
    </source>
</evidence>
<evidence type="ECO:0000256" key="4">
    <source>
        <dbReference type="ARBA" id="ARBA00023242"/>
    </source>
</evidence>
<organism evidence="5">
    <name type="scientific">Aegilops tauschii</name>
    <name type="common">Tausch's goatgrass</name>
    <name type="synonym">Aegilops squarrosa</name>
    <dbReference type="NCBI Taxonomy" id="37682"/>
    <lineage>
        <taxon>Eukaryota</taxon>
        <taxon>Viridiplantae</taxon>
        <taxon>Streptophyta</taxon>
        <taxon>Embryophyta</taxon>
        <taxon>Tracheophyta</taxon>
        <taxon>Spermatophyta</taxon>
        <taxon>Magnoliopsida</taxon>
        <taxon>Liliopsida</taxon>
        <taxon>Poales</taxon>
        <taxon>Poaceae</taxon>
        <taxon>BOP clade</taxon>
        <taxon>Pooideae</taxon>
        <taxon>Triticodae</taxon>
        <taxon>Triticeae</taxon>
        <taxon>Triticinae</taxon>
        <taxon>Aegilops</taxon>
    </lineage>
</organism>
<dbReference type="GO" id="GO:0003677">
    <property type="term" value="F:DNA binding"/>
    <property type="evidence" value="ECO:0007669"/>
    <property type="project" value="UniProtKB-KW"/>
</dbReference>
<dbReference type="Pfam" id="PF02365">
    <property type="entry name" value="NAM"/>
    <property type="match status" value="1"/>
</dbReference>
<name>M8AZ17_AEGTA</name>
<dbReference type="InterPro" id="IPR036093">
    <property type="entry name" value="NAC_dom_sf"/>
</dbReference>
<sequence>MEIIIFYLVPKVLKKAFDTTMVREVDMKKYELWNLPNEKKQQLNLPPGFGFHPTNMEIIIFYLVPKVQKKAFDTTMVREEDMKKYDLWNLPNEVNMGEKERYFFS</sequence>
<evidence type="ECO:0000256" key="2">
    <source>
        <dbReference type="ARBA" id="ARBA00023125"/>
    </source>
</evidence>